<name>A0AAW0CCT1_9AGAR</name>
<protein>
    <submittedName>
        <fullName evidence="1">Uncharacterized protein</fullName>
    </submittedName>
</protein>
<dbReference type="EMBL" id="JAYKXP010000051">
    <property type="protein sequence ID" value="KAK7036455.1"/>
    <property type="molecule type" value="Genomic_DNA"/>
</dbReference>
<proteinExistence type="predicted"/>
<dbReference type="Proteomes" id="UP001383192">
    <property type="component" value="Unassembled WGS sequence"/>
</dbReference>
<dbReference type="SUPFAM" id="SSF52047">
    <property type="entry name" value="RNI-like"/>
    <property type="match status" value="1"/>
</dbReference>
<gene>
    <name evidence="1" type="ORF">VNI00_011652</name>
</gene>
<dbReference type="AlphaFoldDB" id="A0AAW0CCT1"/>
<keyword evidence="2" id="KW-1185">Reference proteome</keyword>
<comment type="caution">
    <text evidence="1">The sequence shown here is derived from an EMBL/GenBank/DDBJ whole genome shotgun (WGS) entry which is preliminary data.</text>
</comment>
<sequence>MQRLFFSLDSRTDLLHILQGAVFLKKDLKPKALSLASIPTLHSFKPPEFDITGLTSLYMSGSVTFSSTTTRQVVEFIRHLTYLESLHLEYSKLGKGVPQALSNAEPRRRLRPVRVSLPYLRRMNLIVPLDDFLPWLGRARLPSLVYLHIFMIAPPPRDRGHIAQLLQSFIDSVCARTVKDVCIRFMREALPVLDLSRCKALRGIRFMEWNHSDAEIDFSRLTEIIQTIASPVSVFASEWPNPPRLDHVRWFIGKHLGTEWQKEPERSEGNMFFPIITL</sequence>
<evidence type="ECO:0000313" key="2">
    <source>
        <dbReference type="Proteomes" id="UP001383192"/>
    </source>
</evidence>
<reference evidence="1 2" key="1">
    <citation type="submission" date="2024-01" db="EMBL/GenBank/DDBJ databases">
        <title>A draft genome for a cacao thread blight-causing isolate of Paramarasmius palmivorus.</title>
        <authorList>
            <person name="Baruah I.K."/>
            <person name="Bukari Y."/>
            <person name="Amoako-Attah I."/>
            <person name="Meinhardt L.W."/>
            <person name="Bailey B.A."/>
            <person name="Cohen S.P."/>
        </authorList>
    </citation>
    <scope>NUCLEOTIDE SEQUENCE [LARGE SCALE GENOMIC DNA]</scope>
    <source>
        <strain evidence="1 2">GH-12</strain>
    </source>
</reference>
<organism evidence="1 2">
    <name type="scientific">Paramarasmius palmivorus</name>
    <dbReference type="NCBI Taxonomy" id="297713"/>
    <lineage>
        <taxon>Eukaryota</taxon>
        <taxon>Fungi</taxon>
        <taxon>Dikarya</taxon>
        <taxon>Basidiomycota</taxon>
        <taxon>Agaricomycotina</taxon>
        <taxon>Agaricomycetes</taxon>
        <taxon>Agaricomycetidae</taxon>
        <taxon>Agaricales</taxon>
        <taxon>Marasmiineae</taxon>
        <taxon>Marasmiaceae</taxon>
        <taxon>Paramarasmius</taxon>
    </lineage>
</organism>
<accession>A0AAW0CCT1</accession>
<evidence type="ECO:0000313" key="1">
    <source>
        <dbReference type="EMBL" id="KAK7036455.1"/>
    </source>
</evidence>